<dbReference type="InterPro" id="IPR006822">
    <property type="entry name" value="Coatomer_esu"/>
</dbReference>
<dbReference type="AlphaFoldDB" id="A0A1Y2ESL2"/>
<comment type="caution">
    <text evidence="11">The sequence shown here is derived from an EMBL/GenBank/DDBJ whole genome shotgun (WGS) entry which is preliminary data.</text>
</comment>
<reference evidence="11 12" key="1">
    <citation type="submission" date="2016-07" db="EMBL/GenBank/DDBJ databases">
        <title>Pervasive Adenine N6-methylation of Active Genes in Fungi.</title>
        <authorList>
            <consortium name="DOE Joint Genome Institute"/>
            <person name="Mondo S.J."/>
            <person name="Dannebaum R.O."/>
            <person name="Kuo R.C."/>
            <person name="Labutti K."/>
            <person name="Haridas S."/>
            <person name="Kuo A."/>
            <person name="Salamov A."/>
            <person name="Ahrendt S.R."/>
            <person name="Lipzen A."/>
            <person name="Sullivan W."/>
            <person name="Andreopoulos W.B."/>
            <person name="Clum A."/>
            <person name="Lindquist E."/>
            <person name="Daum C."/>
            <person name="Ramamoorthy G.K."/>
            <person name="Gryganskyi A."/>
            <person name="Culley D."/>
            <person name="Magnuson J.K."/>
            <person name="James T.Y."/>
            <person name="O'Malley M.A."/>
            <person name="Stajich J.E."/>
            <person name="Spatafora J.W."/>
            <person name="Visel A."/>
            <person name="Grigoriev I.V."/>
        </authorList>
    </citation>
    <scope>NUCLEOTIDE SEQUENCE [LARGE SCALE GENOMIC DNA]</scope>
    <source>
        <strain evidence="11 12">62-1032</strain>
    </source>
</reference>
<dbReference type="FunCoup" id="A0A1Y2ESL2">
    <property type="interactions" value="273"/>
</dbReference>
<dbReference type="OrthoDB" id="310217at2759"/>
<evidence type="ECO:0000256" key="6">
    <source>
        <dbReference type="ARBA" id="ARBA00022892"/>
    </source>
</evidence>
<keyword evidence="7" id="KW-0653">Protein transport</keyword>
<dbReference type="Proteomes" id="UP000193467">
    <property type="component" value="Unassembled WGS sequence"/>
</dbReference>
<dbReference type="GO" id="GO:0000139">
    <property type="term" value="C:Golgi membrane"/>
    <property type="evidence" value="ECO:0007669"/>
    <property type="project" value="UniProtKB-SubCell"/>
</dbReference>
<keyword evidence="9" id="KW-0472">Membrane</keyword>
<protein>
    <submittedName>
        <fullName evidence="11">Coatomer epsilon subunit-domain-containing protein</fullName>
    </submittedName>
</protein>
<gene>
    <name evidence="11" type="ORF">BCR35DRAFT_306660</name>
</gene>
<accession>A0A1Y2ESL2</accession>
<evidence type="ECO:0000256" key="10">
    <source>
        <dbReference type="ARBA" id="ARBA00023329"/>
    </source>
</evidence>
<name>A0A1Y2ESL2_9BASI</name>
<evidence type="ECO:0000313" key="11">
    <source>
        <dbReference type="EMBL" id="ORY74522.1"/>
    </source>
</evidence>
<evidence type="ECO:0000256" key="3">
    <source>
        <dbReference type="ARBA" id="ARBA00008827"/>
    </source>
</evidence>
<evidence type="ECO:0000313" key="12">
    <source>
        <dbReference type="Proteomes" id="UP000193467"/>
    </source>
</evidence>
<dbReference type="STRING" id="106004.A0A1Y2ESL2"/>
<dbReference type="EMBL" id="MCGR01000041">
    <property type="protein sequence ID" value="ORY74522.1"/>
    <property type="molecule type" value="Genomic_DNA"/>
</dbReference>
<organism evidence="11 12">
    <name type="scientific">Leucosporidium creatinivorum</name>
    <dbReference type="NCBI Taxonomy" id="106004"/>
    <lineage>
        <taxon>Eukaryota</taxon>
        <taxon>Fungi</taxon>
        <taxon>Dikarya</taxon>
        <taxon>Basidiomycota</taxon>
        <taxon>Pucciniomycotina</taxon>
        <taxon>Microbotryomycetes</taxon>
        <taxon>Leucosporidiales</taxon>
        <taxon>Leucosporidium</taxon>
    </lineage>
</organism>
<comment type="subcellular location">
    <subcellularLocation>
        <location evidence="2">Cytoplasmic vesicle</location>
        <location evidence="2">COPI-coated vesicle membrane</location>
        <topology evidence="2">Peripheral membrane protein</topology>
        <orientation evidence="2">Cytoplasmic side</orientation>
    </subcellularLocation>
    <subcellularLocation>
        <location evidence="1">Golgi apparatus membrane</location>
        <topology evidence="1">Peripheral membrane protein</topology>
        <orientation evidence="1">Cytoplasmic side</orientation>
    </subcellularLocation>
</comment>
<comment type="similarity">
    <text evidence="3">Belongs to the COPE family.</text>
</comment>
<proteinExistence type="inferred from homology"/>
<dbReference type="PANTHER" id="PTHR10805:SF0">
    <property type="entry name" value="COATOMER SUBUNIT EPSILON"/>
    <property type="match status" value="1"/>
</dbReference>
<dbReference type="SUPFAM" id="SSF48452">
    <property type="entry name" value="TPR-like"/>
    <property type="match status" value="1"/>
</dbReference>
<evidence type="ECO:0000256" key="1">
    <source>
        <dbReference type="ARBA" id="ARBA00004255"/>
    </source>
</evidence>
<evidence type="ECO:0000256" key="9">
    <source>
        <dbReference type="ARBA" id="ARBA00023136"/>
    </source>
</evidence>
<dbReference type="InterPro" id="IPR011990">
    <property type="entry name" value="TPR-like_helical_dom_sf"/>
</dbReference>
<sequence>MDDTDYHIINLFQNGSYRAALSAFSALDSPSPLLTLYAARSHLALSPPAIAPAQQLLLSLPPTFDTRALTSLATYLSGEKEEAVGELEELLAELGESGLKEGEEGRFVRGVVGTVWILEGEERREEGVEVLREAVELGEDQECLGLLSHLYISLAQSPSSTSLLTSPTVTAFTSDSLLSQLLSARSNLATGPRSKYEQAYYVYEEIKGMQGGRGEATLAGVSVAQAAQGRWEEAVQAAVEGLEMNPNHPTTLANFVALARYYTPQSGAETEPLTAEGAFAKLQQTEPLHPFLVDLAEKELAFDVAAAKFGLAA</sequence>
<evidence type="ECO:0000256" key="2">
    <source>
        <dbReference type="ARBA" id="ARBA00004347"/>
    </source>
</evidence>
<keyword evidence="8" id="KW-0333">Golgi apparatus</keyword>
<keyword evidence="12" id="KW-1185">Reference proteome</keyword>
<keyword evidence="4" id="KW-0813">Transport</keyword>
<evidence type="ECO:0000256" key="4">
    <source>
        <dbReference type="ARBA" id="ARBA00022448"/>
    </source>
</evidence>
<dbReference type="GO" id="GO:0015031">
    <property type="term" value="P:protein transport"/>
    <property type="evidence" value="ECO:0007669"/>
    <property type="project" value="UniProtKB-KW"/>
</dbReference>
<dbReference type="PANTHER" id="PTHR10805">
    <property type="entry name" value="COATOMER SUBUNIT EPSILON"/>
    <property type="match status" value="1"/>
</dbReference>
<evidence type="ECO:0000256" key="5">
    <source>
        <dbReference type="ARBA" id="ARBA00022490"/>
    </source>
</evidence>
<evidence type="ECO:0000256" key="8">
    <source>
        <dbReference type="ARBA" id="ARBA00023034"/>
    </source>
</evidence>
<dbReference type="GO" id="GO:0006891">
    <property type="term" value="P:intra-Golgi vesicle-mediated transport"/>
    <property type="evidence" value="ECO:0007669"/>
    <property type="project" value="TreeGrafter"/>
</dbReference>
<evidence type="ECO:0000256" key="7">
    <source>
        <dbReference type="ARBA" id="ARBA00022927"/>
    </source>
</evidence>
<dbReference type="GO" id="GO:0006890">
    <property type="term" value="P:retrograde vesicle-mediated transport, Golgi to endoplasmic reticulum"/>
    <property type="evidence" value="ECO:0007669"/>
    <property type="project" value="InterPro"/>
</dbReference>
<dbReference type="GO" id="GO:0030126">
    <property type="term" value="C:COPI vesicle coat"/>
    <property type="evidence" value="ECO:0007669"/>
    <property type="project" value="TreeGrafter"/>
</dbReference>
<dbReference type="Pfam" id="PF04733">
    <property type="entry name" value="Coatomer_E"/>
    <property type="match status" value="1"/>
</dbReference>
<dbReference type="GO" id="GO:0006888">
    <property type="term" value="P:endoplasmic reticulum to Golgi vesicle-mediated transport"/>
    <property type="evidence" value="ECO:0007669"/>
    <property type="project" value="TreeGrafter"/>
</dbReference>
<dbReference type="InParanoid" id="A0A1Y2ESL2"/>
<keyword evidence="5" id="KW-0963">Cytoplasm</keyword>
<dbReference type="Gene3D" id="1.25.40.10">
    <property type="entry name" value="Tetratricopeptide repeat domain"/>
    <property type="match status" value="1"/>
</dbReference>
<dbReference type="GO" id="GO:0005198">
    <property type="term" value="F:structural molecule activity"/>
    <property type="evidence" value="ECO:0007669"/>
    <property type="project" value="InterPro"/>
</dbReference>
<keyword evidence="6" id="KW-0931">ER-Golgi transport</keyword>
<keyword evidence="10" id="KW-0968">Cytoplasmic vesicle</keyword>